<evidence type="ECO:0000259" key="4">
    <source>
        <dbReference type="PROSITE" id="PS51077"/>
    </source>
</evidence>
<dbReference type="GO" id="GO:0045892">
    <property type="term" value="P:negative regulation of DNA-templated transcription"/>
    <property type="evidence" value="ECO:0007669"/>
    <property type="project" value="TreeGrafter"/>
</dbReference>
<dbReference type="EMBL" id="CP003350">
    <property type="protein sequence ID" value="AFC85572.1"/>
    <property type="molecule type" value="Genomic_DNA"/>
</dbReference>
<dbReference type="GO" id="GO:0003677">
    <property type="term" value="F:DNA binding"/>
    <property type="evidence" value="ECO:0007669"/>
    <property type="project" value="UniProtKB-KW"/>
</dbReference>
<dbReference type="SUPFAM" id="SSF46785">
    <property type="entry name" value="Winged helix' DNA-binding domain"/>
    <property type="match status" value="1"/>
</dbReference>
<accession>H8L3X8</accession>
<keyword evidence="1" id="KW-0805">Transcription regulation</keyword>
<gene>
    <name evidence="6" type="ordered locus">Fraau_1112</name>
</gene>
<dbReference type="AlphaFoldDB" id="H8L3X8"/>
<keyword evidence="2" id="KW-0238">DNA-binding</keyword>
<evidence type="ECO:0000256" key="2">
    <source>
        <dbReference type="ARBA" id="ARBA00023125"/>
    </source>
</evidence>
<feature type="domain" description="IclR-ED" evidence="5">
    <location>
        <begin position="70"/>
        <end position="250"/>
    </location>
</feature>
<name>H8L3X8_FRAAD</name>
<dbReference type="HOGENOM" id="CLU_062618_0_1_6"/>
<dbReference type="PROSITE" id="PS51077">
    <property type="entry name" value="HTH_ICLR"/>
    <property type="match status" value="1"/>
</dbReference>
<dbReference type="GO" id="GO:0003700">
    <property type="term" value="F:DNA-binding transcription factor activity"/>
    <property type="evidence" value="ECO:0007669"/>
    <property type="project" value="TreeGrafter"/>
</dbReference>
<dbReference type="InterPro" id="IPR005471">
    <property type="entry name" value="Tscrpt_reg_IclR_N"/>
</dbReference>
<organism evidence="6 7">
    <name type="scientific">Frateuria aurantia (strain ATCC 33424 / DSM 6220 / KCTC 2777 / LMG 1558 / NBRC 3245 / NCIMB 13370)</name>
    <name type="common">Acetobacter aurantius</name>
    <dbReference type="NCBI Taxonomy" id="767434"/>
    <lineage>
        <taxon>Bacteria</taxon>
        <taxon>Pseudomonadati</taxon>
        <taxon>Pseudomonadota</taxon>
        <taxon>Gammaproteobacteria</taxon>
        <taxon>Lysobacterales</taxon>
        <taxon>Rhodanobacteraceae</taxon>
        <taxon>Frateuria</taxon>
    </lineage>
</organism>
<dbReference type="Proteomes" id="UP000005234">
    <property type="component" value="Chromosome"/>
</dbReference>
<dbReference type="Pfam" id="PF01614">
    <property type="entry name" value="IclR_C"/>
    <property type="match status" value="1"/>
</dbReference>
<evidence type="ECO:0000256" key="1">
    <source>
        <dbReference type="ARBA" id="ARBA00023015"/>
    </source>
</evidence>
<sequence length="250" mass="26819">MTEHSVATNSVERSFRVLRFLAEGGSTANLSEAARSLDVNRVSLMRLLETLEGCGMLVALPQGGHRLGLAFLSLAATAADGFDLTARARWVLPELARKTGMTAYLVVRDEADIVYLQREIPDTPLISRVRTGSRLPAYCATPGLAMLAAMPDELVAALHARHWQGEDAPAQDELLARLEQIRTAGCVWSWSGLEPGIDACAAVIRSRRGEVLGALSVAGPHHVLADDPKRIVGIQTDVMLAAEQLGASSF</sequence>
<dbReference type="InterPro" id="IPR036390">
    <property type="entry name" value="WH_DNA-bd_sf"/>
</dbReference>
<dbReference type="PANTHER" id="PTHR30136:SF35">
    <property type="entry name" value="HTH-TYPE TRANSCRIPTIONAL REGULATOR RV1719"/>
    <property type="match status" value="1"/>
</dbReference>
<evidence type="ECO:0000259" key="5">
    <source>
        <dbReference type="PROSITE" id="PS51078"/>
    </source>
</evidence>
<dbReference type="KEGG" id="fau:Fraau_1112"/>
<proteinExistence type="predicted"/>
<dbReference type="Pfam" id="PF09339">
    <property type="entry name" value="HTH_IclR"/>
    <property type="match status" value="1"/>
</dbReference>
<dbReference type="SUPFAM" id="SSF55781">
    <property type="entry name" value="GAF domain-like"/>
    <property type="match status" value="1"/>
</dbReference>
<dbReference type="RefSeq" id="WP_014402578.1">
    <property type="nucleotide sequence ID" value="NC_017033.1"/>
</dbReference>
<feature type="domain" description="HTH iclR-type" evidence="4">
    <location>
        <begin position="8"/>
        <end position="69"/>
    </location>
</feature>
<dbReference type="eggNOG" id="COG1414">
    <property type="taxonomic scope" value="Bacteria"/>
</dbReference>
<dbReference type="SMART" id="SM00346">
    <property type="entry name" value="HTH_ICLR"/>
    <property type="match status" value="1"/>
</dbReference>
<evidence type="ECO:0000313" key="6">
    <source>
        <dbReference type="EMBL" id="AFC85572.1"/>
    </source>
</evidence>
<keyword evidence="7" id="KW-1185">Reference proteome</keyword>
<evidence type="ECO:0000313" key="7">
    <source>
        <dbReference type="Proteomes" id="UP000005234"/>
    </source>
</evidence>
<protein>
    <submittedName>
        <fullName evidence="6">Transcriptional regulator</fullName>
    </submittedName>
</protein>
<evidence type="ECO:0000256" key="3">
    <source>
        <dbReference type="ARBA" id="ARBA00023163"/>
    </source>
</evidence>
<dbReference type="InterPro" id="IPR036388">
    <property type="entry name" value="WH-like_DNA-bd_sf"/>
</dbReference>
<dbReference type="InterPro" id="IPR014757">
    <property type="entry name" value="Tscrpt_reg_IclR_C"/>
</dbReference>
<dbReference type="InterPro" id="IPR050707">
    <property type="entry name" value="HTH_MetabolicPath_Reg"/>
</dbReference>
<dbReference type="InterPro" id="IPR029016">
    <property type="entry name" value="GAF-like_dom_sf"/>
</dbReference>
<dbReference type="PANTHER" id="PTHR30136">
    <property type="entry name" value="HELIX-TURN-HELIX TRANSCRIPTIONAL REGULATOR, ICLR FAMILY"/>
    <property type="match status" value="1"/>
</dbReference>
<dbReference type="Gene3D" id="1.10.10.10">
    <property type="entry name" value="Winged helix-like DNA-binding domain superfamily/Winged helix DNA-binding domain"/>
    <property type="match status" value="1"/>
</dbReference>
<reference evidence="6" key="1">
    <citation type="submission" date="2012-02" db="EMBL/GenBank/DDBJ databases">
        <title>The complete genome of Frateuria aurantia DSM 6220.</title>
        <authorList>
            <consortium name="US DOE Joint Genome Institute (JGI-PGF)"/>
            <person name="Lucas S."/>
            <person name="Copeland A."/>
            <person name="Lapidus A."/>
            <person name="Glavina del Rio T."/>
            <person name="Dalin E."/>
            <person name="Tice H."/>
            <person name="Bruce D."/>
            <person name="Goodwin L."/>
            <person name="Pitluck S."/>
            <person name="Peters L."/>
            <person name="Ovchinnikova G."/>
            <person name="Teshima H."/>
            <person name="Kyrpides N."/>
            <person name="Mavromatis K."/>
            <person name="Ivanova N."/>
            <person name="Brettin T."/>
            <person name="Detter J.C."/>
            <person name="Han C."/>
            <person name="Larimer F."/>
            <person name="Land M."/>
            <person name="Hauser L."/>
            <person name="Markowitz V."/>
            <person name="Cheng J.-F."/>
            <person name="Hugenholtz P."/>
            <person name="Woyke T."/>
            <person name="Wu D."/>
            <person name="Brambilla E."/>
            <person name="Klenk H.-P."/>
            <person name="Eisen J.A."/>
        </authorList>
    </citation>
    <scope>NUCLEOTIDE SEQUENCE</scope>
    <source>
        <strain evidence="6">DSM 6220</strain>
    </source>
</reference>
<dbReference type="OrthoDB" id="9807558at2"/>
<dbReference type="PROSITE" id="PS51078">
    <property type="entry name" value="ICLR_ED"/>
    <property type="match status" value="1"/>
</dbReference>
<dbReference type="Gene3D" id="3.30.450.40">
    <property type="match status" value="1"/>
</dbReference>
<dbReference type="STRING" id="767434.Fraau_1112"/>
<keyword evidence="3" id="KW-0804">Transcription</keyword>